<feature type="signal peptide" evidence="1">
    <location>
        <begin position="1"/>
        <end position="17"/>
    </location>
</feature>
<sequence>MKQLLLVLSLFSFMALSADTTVVDQEIEFLITSVEQSGCSFHRNGDNHSAERAADHLRLKLRRGKKYADSAEHFIDRLASKSSWTGKAYYLECEPGKLIEVSPWMNEKLASYRQQQANQK</sequence>
<accession>A0ABQ6H3F0</accession>
<protein>
    <recommendedName>
        <fullName evidence="4">DUF5329 domain-containing protein</fullName>
    </recommendedName>
</protein>
<comment type="caution">
    <text evidence="2">The sequence shown here is derived from an EMBL/GenBank/DDBJ whole genome shotgun (WGS) entry which is preliminary data.</text>
</comment>
<dbReference type="Pfam" id="PF17263">
    <property type="entry name" value="DUF5329"/>
    <property type="match status" value="1"/>
</dbReference>
<organism evidence="2 3">
    <name type="scientific">Thalassotalea eurytherma</name>
    <dbReference type="NCBI Taxonomy" id="1144278"/>
    <lineage>
        <taxon>Bacteria</taxon>
        <taxon>Pseudomonadati</taxon>
        <taxon>Pseudomonadota</taxon>
        <taxon>Gammaproteobacteria</taxon>
        <taxon>Alteromonadales</taxon>
        <taxon>Colwelliaceae</taxon>
        <taxon>Thalassotalea</taxon>
    </lineage>
</organism>
<dbReference type="EMBL" id="BSSU01000010">
    <property type="protein sequence ID" value="GLX82708.1"/>
    <property type="molecule type" value="Genomic_DNA"/>
</dbReference>
<keyword evidence="1" id="KW-0732">Signal</keyword>
<dbReference type="Proteomes" id="UP001157133">
    <property type="component" value="Unassembled WGS sequence"/>
</dbReference>
<name>A0ABQ6H3F0_9GAMM</name>
<dbReference type="RefSeq" id="WP_284208079.1">
    <property type="nucleotide sequence ID" value="NZ_BSSU01000010.1"/>
</dbReference>
<proteinExistence type="predicted"/>
<dbReference type="InterPro" id="IPR035242">
    <property type="entry name" value="DUF5329"/>
</dbReference>
<evidence type="ECO:0000313" key="2">
    <source>
        <dbReference type="EMBL" id="GLX82708.1"/>
    </source>
</evidence>
<keyword evidence="3" id="KW-1185">Reference proteome</keyword>
<evidence type="ECO:0000256" key="1">
    <source>
        <dbReference type="SAM" id="SignalP"/>
    </source>
</evidence>
<evidence type="ECO:0000313" key="3">
    <source>
        <dbReference type="Proteomes" id="UP001157133"/>
    </source>
</evidence>
<feature type="chain" id="PRO_5047285009" description="DUF5329 domain-containing protein" evidence="1">
    <location>
        <begin position="18"/>
        <end position="120"/>
    </location>
</feature>
<reference evidence="2 3" key="1">
    <citation type="submission" date="2023-03" db="EMBL/GenBank/DDBJ databases">
        <title>Draft genome sequence of Thalassotalea eurytherma JCM 18482T.</title>
        <authorList>
            <person name="Sawabe T."/>
        </authorList>
    </citation>
    <scope>NUCLEOTIDE SEQUENCE [LARGE SCALE GENOMIC DNA]</scope>
    <source>
        <strain evidence="2 3">JCM 18482</strain>
    </source>
</reference>
<evidence type="ECO:0008006" key="4">
    <source>
        <dbReference type="Google" id="ProtNLM"/>
    </source>
</evidence>
<gene>
    <name evidence="2" type="ORF">theurythT_21600</name>
</gene>